<proteinExistence type="predicted"/>
<dbReference type="AlphaFoldDB" id="A0A8X6RIU8"/>
<name>A0A8X6RIU8_TRICX</name>
<dbReference type="Proteomes" id="UP000887159">
    <property type="component" value="Unassembled WGS sequence"/>
</dbReference>
<accession>A0A8X6RIU8</accession>
<reference evidence="1" key="1">
    <citation type="submission" date="2020-08" db="EMBL/GenBank/DDBJ databases">
        <title>Multicomponent nature underlies the extraordinary mechanical properties of spider dragline silk.</title>
        <authorList>
            <person name="Kono N."/>
            <person name="Nakamura H."/>
            <person name="Mori M."/>
            <person name="Yoshida Y."/>
            <person name="Ohtoshi R."/>
            <person name="Malay A.D."/>
            <person name="Moran D.A.P."/>
            <person name="Tomita M."/>
            <person name="Numata K."/>
            <person name="Arakawa K."/>
        </authorList>
    </citation>
    <scope>NUCLEOTIDE SEQUENCE</scope>
</reference>
<evidence type="ECO:0000313" key="2">
    <source>
        <dbReference type="Proteomes" id="UP000887159"/>
    </source>
</evidence>
<comment type="caution">
    <text evidence="1">The sequence shown here is derived from an EMBL/GenBank/DDBJ whole genome shotgun (WGS) entry which is preliminary data.</text>
</comment>
<organism evidence="1 2">
    <name type="scientific">Trichonephila clavipes</name>
    <name type="common">Golden silk orbweaver</name>
    <name type="synonym">Nephila clavipes</name>
    <dbReference type="NCBI Taxonomy" id="2585209"/>
    <lineage>
        <taxon>Eukaryota</taxon>
        <taxon>Metazoa</taxon>
        <taxon>Ecdysozoa</taxon>
        <taxon>Arthropoda</taxon>
        <taxon>Chelicerata</taxon>
        <taxon>Arachnida</taxon>
        <taxon>Araneae</taxon>
        <taxon>Araneomorphae</taxon>
        <taxon>Entelegynae</taxon>
        <taxon>Araneoidea</taxon>
        <taxon>Nephilidae</taxon>
        <taxon>Trichonephila</taxon>
    </lineage>
</organism>
<evidence type="ECO:0000313" key="1">
    <source>
        <dbReference type="EMBL" id="GFX92406.1"/>
    </source>
</evidence>
<protein>
    <submittedName>
        <fullName evidence="1">Uncharacterized protein</fullName>
    </submittedName>
</protein>
<keyword evidence="2" id="KW-1185">Reference proteome</keyword>
<dbReference type="EMBL" id="BMAU01021147">
    <property type="protein sequence ID" value="GFX92406.1"/>
    <property type="molecule type" value="Genomic_DNA"/>
</dbReference>
<sequence>MNIAKETKQQTISFSIARRMRWSSLTSACRTKYYNKLRSLDSQNRTSAYFKDWCNNQRLRRNSLFSQMVYVNLTIGAVESHHLSQCLDPADDLDGVFFHPELPEHVNKQADLPAYLKRLALQRIGDIYQLTPFRFIRMAVETIIIDLAAEFTSIRKTIS</sequence>
<gene>
    <name evidence="1" type="primary">NCL1_20601</name>
    <name evidence="1" type="ORF">TNCV_1706821</name>
</gene>